<reference evidence="2 3" key="1">
    <citation type="submission" date="2016-10" db="EMBL/GenBank/DDBJ databases">
        <title>The Draft Genome Sequence of the Potato Rhizosphere Bacteria Ochrobactrum sp. IPA7.2.</title>
        <authorList>
            <person name="Gogoleva N.E."/>
            <person name="Khlopko Y.A."/>
            <person name="Burygin G.L."/>
            <person name="Plotnikov A.O."/>
        </authorList>
    </citation>
    <scope>NUCLEOTIDE SEQUENCE [LARGE SCALE GENOMIC DNA]</scope>
    <source>
        <strain evidence="2 3">IPA7.2</strain>
    </source>
</reference>
<proteinExistence type="predicted"/>
<dbReference type="EMBL" id="MOEC01000005">
    <property type="protein sequence ID" value="OIS94342.1"/>
    <property type="molecule type" value="Genomic_DNA"/>
</dbReference>
<gene>
    <name evidence="2" type="ORF">BLA27_06560</name>
</gene>
<dbReference type="OrthoDB" id="7997694at2"/>
<feature type="region of interest" description="Disordered" evidence="1">
    <location>
        <begin position="64"/>
        <end position="98"/>
    </location>
</feature>
<protein>
    <submittedName>
        <fullName evidence="2">Conjugal transfer protein TraC</fullName>
    </submittedName>
</protein>
<dbReference type="AlphaFoldDB" id="A0A1J6I950"/>
<sequence length="98" mass="10542">MKKPSSKIKEEIARLQDQLRRAETREAERIGRVALKAGFGEIEVDEAALQAAFEEIAGRFRKRPDAALGRQNGTDSKVASDKVSTISTGQAAGEAGEA</sequence>
<comment type="caution">
    <text evidence="2">The sequence shown here is derived from an EMBL/GenBank/DDBJ whole genome shotgun (WGS) entry which is preliminary data.</text>
</comment>
<dbReference type="NCBIfam" id="NF010422">
    <property type="entry name" value="PRK13848.1"/>
    <property type="match status" value="1"/>
</dbReference>
<dbReference type="NCBIfam" id="NF043004">
    <property type="entry name" value="CjTranTraC_Agrob"/>
    <property type="match status" value="1"/>
</dbReference>
<evidence type="ECO:0000313" key="3">
    <source>
        <dbReference type="Proteomes" id="UP000182985"/>
    </source>
</evidence>
<evidence type="ECO:0000256" key="1">
    <source>
        <dbReference type="SAM" id="MobiDB-lite"/>
    </source>
</evidence>
<dbReference type="InterPro" id="IPR012930">
    <property type="entry name" value="TraC"/>
</dbReference>
<dbReference type="Proteomes" id="UP000182985">
    <property type="component" value="Unassembled WGS sequence"/>
</dbReference>
<organism evidence="2 3">
    <name type="scientific">Brucella cytisi</name>
    <dbReference type="NCBI Taxonomy" id="407152"/>
    <lineage>
        <taxon>Bacteria</taxon>
        <taxon>Pseudomonadati</taxon>
        <taxon>Pseudomonadota</taxon>
        <taxon>Alphaproteobacteria</taxon>
        <taxon>Hyphomicrobiales</taxon>
        <taxon>Brucellaceae</taxon>
        <taxon>Brucella/Ochrobactrum group</taxon>
        <taxon>Brucella</taxon>
    </lineage>
</organism>
<name>A0A1J6I950_9HYPH</name>
<dbReference type="RefSeq" id="WP_071631160.1">
    <property type="nucleotide sequence ID" value="NZ_MOEC01000005.1"/>
</dbReference>
<feature type="compositionally biased region" description="Polar residues" evidence="1">
    <location>
        <begin position="71"/>
        <end position="90"/>
    </location>
</feature>
<accession>A0A1J6I950</accession>
<keyword evidence="3" id="KW-1185">Reference proteome</keyword>
<dbReference type="Pfam" id="PF07820">
    <property type="entry name" value="TraC"/>
    <property type="match status" value="1"/>
</dbReference>
<dbReference type="InterPro" id="IPR053443">
    <property type="entry name" value="Conjugal_Transfer_TraC"/>
</dbReference>
<evidence type="ECO:0000313" key="2">
    <source>
        <dbReference type="EMBL" id="OIS94342.1"/>
    </source>
</evidence>